<feature type="region of interest" description="Disordered" evidence="1">
    <location>
        <begin position="98"/>
        <end position="126"/>
    </location>
</feature>
<proteinExistence type="predicted"/>
<name>X5H5B7_9RICK</name>
<dbReference type="RefSeq" id="WP_038560163.1">
    <property type="nucleotide sequence ID" value="NZ_CP007481.1"/>
</dbReference>
<evidence type="ECO:0000313" key="3">
    <source>
        <dbReference type="Proteomes" id="UP000023755"/>
    </source>
</evidence>
<reference evidence="2 3" key="1">
    <citation type="submission" date="2014-03" db="EMBL/GenBank/DDBJ databases">
        <title>Sequencing and Comparison of Genomes and Transcriptome Profiles of Human Ehrlichiosis Agents.</title>
        <authorList>
            <person name="Lin M."/>
            <person name="Daugherty S.C."/>
            <person name="Nagaraj S."/>
            <person name="Cheng Z."/>
            <person name="Xiong Q."/>
            <person name="Lin F.-Y."/>
            <person name="Sengamalay N."/>
            <person name="Ott S."/>
            <person name="Godinez A."/>
            <person name="Tallon L.J."/>
            <person name="Sadzewicz L."/>
            <person name="Fraser C.M."/>
            <person name="Dunning Hotopp J.C."/>
            <person name="Rikihisa Y."/>
        </authorList>
    </citation>
    <scope>NUCLEOTIDE SEQUENCE [LARGE SCALE GENOMIC DNA]</scope>
    <source>
        <strain evidence="2 3">Oregon</strain>
    </source>
</reference>
<evidence type="ECO:0000313" key="2">
    <source>
        <dbReference type="EMBL" id="AHX11781.1"/>
    </source>
</evidence>
<organism evidence="2 3">
    <name type="scientific">Neorickettsia helminthoeca str. Oregon</name>
    <dbReference type="NCBI Taxonomy" id="1286528"/>
    <lineage>
        <taxon>Bacteria</taxon>
        <taxon>Pseudomonadati</taxon>
        <taxon>Pseudomonadota</taxon>
        <taxon>Alphaproteobacteria</taxon>
        <taxon>Rickettsiales</taxon>
        <taxon>Anaplasmataceae</taxon>
        <taxon>Neorickettsia</taxon>
    </lineage>
</organism>
<dbReference type="EMBL" id="CP007481">
    <property type="protein sequence ID" value="AHX11781.1"/>
    <property type="molecule type" value="Genomic_DNA"/>
</dbReference>
<dbReference type="HOGENOM" id="CLU_1979163_0_0_5"/>
<keyword evidence="3" id="KW-1185">Reference proteome</keyword>
<dbReference type="Proteomes" id="UP000023755">
    <property type="component" value="Chromosome"/>
</dbReference>
<sequence length="126" mass="12956">MYTHGDDSLYDSNQGLHDILDLILQANFHEVAGSVKTILSGGEAATALLMSIAGMATNSDNTVEDELQALVDILLMPDVNGNTCTSLTKLKAGLVTGTQVGSEDTPSSSINLGGASESGTILSSEV</sequence>
<accession>X5H5B7</accession>
<dbReference type="KEGG" id="nhm:NHE_0861"/>
<gene>
    <name evidence="2" type="ORF">NHE_0861</name>
</gene>
<dbReference type="AlphaFoldDB" id="X5H5B7"/>
<protein>
    <submittedName>
        <fullName evidence="2">Uncharacterized protein</fullName>
    </submittedName>
</protein>
<evidence type="ECO:0000256" key="1">
    <source>
        <dbReference type="SAM" id="MobiDB-lite"/>
    </source>
</evidence>